<proteinExistence type="predicted"/>
<evidence type="ECO:0000313" key="2">
    <source>
        <dbReference type="Proteomes" id="UP001152795"/>
    </source>
</evidence>
<dbReference type="AlphaFoldDB" id="A0A6S7JP39"/>
<gene>
    <name evidence="1" type="ORF">PACLA_8A003698</name>
</gene>
<protein>
    <submittedName>
        <fullName evidence="1">Uncharacterized protein</fullName>
    </submittedName>
</protein>
<reference evidence="1" key="1">
    <citation type="submission" date="2020-04" db="EMBL/GenBank/DDBJ databases">
        <authorList>
            <person name="Alioto T."/>
            <person name="Alioto T."/>
            <person name="Gomez Garrido J."/>
        </authorList>
    </citation>
    <scope>NUCLEOTIDE SEQUENCE</scope>
    <source>
        <strain evidence="1">A484AB</strain>
    </source>
</reference>
<comment type="caution">
    <text evidence="1">The sequence shown here is derived from an EMBL/GenBank/DDBJ whole genome shotgun (WGS) entry which is preliminary data.</text>
</comment>
<name>A0A6S7JP39_PARCT</name>
<keyword evidence="2" id="KW-1185">Reference proteome</keyword>
<evidence type="ECO:0000313" key="1">
    <source>
        <dbReference type="EMBL" id="CAB4031884.1"/>
    </source>
</evidence>
<accession>A0A6S7JP39</accession>
<sequence length="191" mass="22058">MIRGFSFRLLHRVVFFSFCLIFACFYHGGGSEYDRREDKTEPNKLRENFNSKPLNDEDFLEQDIGVPILTENAKQVDGKDTKKETDLSKMARKGTVMKTIRSDKIRKSPELSSPPGVKVPSKESTTIFHSSETKLQNNASKNLSSLENQIFHQNDFASLTTQHIRNRREIDAIDLGKSDRMRQSVYLYYKV</sequence>
<dbReference type="Proteomes" id="UP001152795">
    <property type="component" value="Unassembled WGS sequence"/>
</dbReference>
<dbReference type="PROSITE" id="PS51257">
    <property type="entry name" value="PROKAR_LIPOPROTEIN"/>
    <property type="match status" value="1"/>
</dbReference>
<organism evidence="1 2">
    <name type="scientific">Paramuricea clavata</name>
    <name type="common">Red gorgonian</name>
    <name type="synonym">Violescent sea-whip</name>
    <dbReference type="NCBI Taxonomy" id="317549"/>
    <lineage>
        <taxon>Eukaryota</taxon>
        <taxon>Metazoa</taxon>
        <taxon>Cnidaria</taxon>
        <taxon>Anthozoa</taxon>
        <taxon>Octocorallia</taxon>
        <taxon>Malacalcyonacea</taxon>
        <taxon>Plexauridae</taxon>
        <taxon>Paramuricea</taxon>
    </lineage>
</organism>
<dbReference type="EMBL" id="CACRXK020017961">
    <property type="protein sequence ID" value="CAB4031884.1"/>
    <property type="molecule type" value="Genomic_DNA"/>
</dbReference>